<dbReference type="AlphaFoldDB" id="A0A9N9FVW9"/>
<accession>A0A9N9FVW9</accession>
<evidence type="ECO:0000313" key="1">
    <source>
        <dbReference type="EMBL" id="CAG8559816.1"/>
    </source>
</evidence>
<dbReference type="SUPFAM" id="SSF52047">
    <property type="entry name" value="RNI-like"/>
    <property type="match status" value="1"/>
</dbReference>
<protein>
    <submittedName>
        <fullName evidence="1">8471_t:CDS:1</fullName>
    </submittedName>
</protein>
<organism evidence="1 2">
    <name type="scientific">Ambispora gerdemannii</name>
    <dbReference type="NCBI Taxonomy" id="144530"/>
    <lineage>
        <taxon>Eukaryota</taxon>
        <taxon>Fungi</taxon>
        <taxon>Fungi incertae sedis</taxon>
        <taxon>Mucoromycota</taxon>
        <taxon>Glomeromycotina</taxon>
        <taxon>Glomeromycetes</taxon>
        <taxon>Archaeosporales</taxon>
        <taxon>Ambisporaceae</taxon>
        <taxon>Ambispora</taxon>
    </lineage>
</organism>
<dbReference type="OrthoDB" id="2317902at2759"/>
<dbReference type="Gene3D" id="3.80.10.10">
    <property type="entry name" value="Ribonuclease Inhibitor"/>
    <property type="match status" value="1"/>
</dbReference>
<keyword evidence="2" id="KW-1185">Reference proteome</keyword>
<gene>
    <name evidence="1" type="ORF">AGERDE_LOCUS7095</name>
</gene>
<dbReference type="InterPro" id="IPR032675">
    <property type="entry name" value="LRR_dom_sf"/>
</dbReference>
<dbReference type="Proteomes" id="UP000789831">
    <property type="component" value="Unassembled WGS sequence"/>
</dbReference>
<reference evidence="1" key="1">
    <citation type="submission" date="2021-06" db="EMBL/GenBank/DDBJ databases">
        <authorList>
            <person name="Kallberg Y."/>
            <person name="Tangrot J."/>
            <person name="Rosling A."/>
        </authorList>
    </citation>
    <scope>NUCLEOTIDE SEQUENCE</scope>
    <source>
        <strain evidence="1">MT106</strain>
    </source>
</reference>
<comment type="caution">
    <text evidence="1">The sequence shown here is derived from an EMBL/GenBank/DDBJ whole genome shotgun (WGS) entry which is preliminary data.</text>
</comment>
<name>A0A9N9FVW9_9GLOM</name>
<proteinExistence type="predicted"/>
<evidence type="ECO:0000313" key="2">
    <source>
        <dbReference type="Proteomes" id="UP000789831"/>
    </source>
</evidence>
<sequence length="555" mass="63842">MSISMPSLILEEILENLSDDYNTLFSCCLVRRDWSEKSVAILWRNPKFGAPLTDDALSSLINTLLTCLDKRTKERIAPLLACLDDDTKDCIHHQTEIIQQEPTYPYDTLIKCIDFTTLSYALSDWGYYWGLKDTSYLYITLVRHLVQSVSRLWHLGISHSPSLIEIFSLPDAKKAFSEIQTFKYDGQRNGKIISSITNLTKNISKITIQVRQGKEMKHGSKYNNKYDKDWDISVENLLRNQKNLRQVKFDLSDHSQFSEKGIETLLDTILSKAKTLIKLKFRGVDFHHKNPMSLLTKCKQLKTLSFDACRNFGDDPVPKLRSLKLVKLEIKRSLLPVEHLQKILDNSVRTIRQITFDNSKYLSTMNLSEYFRKKTKKVSDLSLLIAPYQVCQLSAALKCFPKLVSLSIDTYRYQTGPHYDSNFLCDLGGMLPATLESLSLIMRLEFTSDVLSEFFDKSKAKLKTLEFQVVERFTDRHLEIIVKKAAGSLRALLLSESYNLTPESLLKAQKKIPYIVTGETVLGIEYLKQHPEIYKLLPKSSWMLEDDLPPPPDPR</sequence>
<dbReference type="EMBL" id="CAJVPL010001223">
    <property type="protein sequence ID" value="CAG8559816.1"/>
    <property type="molecule type" value="Genomic_DNA"/>
</dbReference>